<evidence type="ECO:0000313" key="4">
    <source>
        <dbReference type="Proteomes" id="UP000186351"/>
    </source>
</evidence>
<name>A0A1B1SA87_9BACT</name>
<gene>
    <name evidence="3" type="ORF">A4V02_08035</name>
</gene>
<dbReference type="STRING" id="1796646.A4V02_08035"/>
<dbReference type="EMBL" id="CP015402">
    <property type="protein sequence ID" value="ANU63681.1"/>
    <property type="molecule type" value="Genomic_DNA"/>
</dbReference>
<dbReference type="InterPro" id="IPR025665">
    <property type="entry name" value="Beta-barrel_OMP_2"/>
</dbReference>
<dbReference type="Pfam" id="PF13568">
    <property type="entry name" value="OMP_b-brl_2"/>
    <property type="match status" value="1"/>
</dbReference>
<protein>
    <recommendedName>
        <fullName evidence="2">Outer membrane protein beta-barrel domain-containing protein</fullName>
    </recommendedName>
</protein>
<proteinExistence type="predicted"/>
<sequence>MKFKINAILIAVLAIIAPIQAQAQKETTHALEWSILHGLEYEIYAGVNIGGTAPIPLPSEIRKINGYNPMLNLAIGGNVTKWIDTAPKWGFSIGICFENKGMDTKSTVKNYGMEIIQDGSRIAGNWTGRVDTKYQASLITFPVLARWRPSSQWNFHLGPYIGVSLNHEFSGNVHDGYLREGDPTGEKVEFEGEASAPYEFNSDLRSFQYGLQGGVSWRAFKHLALRANLSWGFNNIFKGSFKTVNFPLYPIYANLGFNYIF</sequence>
<evidence type="ECO:0000256" key="1">
    <source>
        <dbReference type="SAM" id="SignalP"/>
    </source>
</evidence>
<feature type="signal peptide" evidence="1">
    <location>
        <begin position="1"/>
        <end position="23"/>
    </location>
</feature>
<accession>A0A1B1SA87</accession>
<reference evidence="4" key="1">
    <citation type="submission" date="2016-04" db="EMBL/GenBank/DDBJ databases">
        <title>Complete Genome Sequences of Twelve Strains of a Stable Defined Moderately Diverse Mouse Microbiota 2 (sDMDMm2).</title>
        <authorList>
            <person name="Uchimura Y."/>
            <person name="Wyss M."/>
            <person name="Brugiroux S."/>
            <person name="Limenitakis J.P."/>
            <person name="Stecher B."/>
            <person name="McCoy K.D."/>
            <person name="Macpherson A.J."/>
        </authorList>
    </citation>
    <scope>NUCLEOTIDE SEQUENCE [LARGE SCALE GENOMIC DNA]</scope>
    <source>
        <strain evidence="4">YL27</strain>
    </source>
</reference>
<dbReference type="AlphaFoldDB" id="A0A1B1SA87"/>
<organism evidence="3 4">
    <name type="scientific">Muribaculum intestinale</name>
    <dbReference type="NCBI Taxonomy" id="1796646"/>
    <lineage>
        <taxon>Bacteria</taxon>
        <taxon>Pseudomonadati</taxon>
        <taxon>Bacteroidota</taxon>
        <taxon>Bacteroidia</taxon>
        <taxon>Bacteroidales</taxon>
        <taxon>Muribaculaceae</taxon>
        <taxon>Muribaculum</taxon>
    </lineage>
</organism>
<feature type="chain" id="PRO_5008529315" description="Outer membrane protein beta-barrel domain-containing protein" evidence="1">
    <location>
        <begin position="24"/>
        <end position="261"/>
    </location>
</feature>
<dbReference type="RefSeq" id="WP_068960987.1">
    <property type="nucleotide sequence ID" value="NZ_CAJTAP010000036.1"/>
</dbReference>
<dbReference type="KEGG" id="pary:A4V02_08035"/>
<dbReference type="Gene3D" id="2.40.160.20">
    <property type="match status" value="1"/>
</dbReference>
<accession>A0A1Z2XIG4</accession>
<dbReference type="GeneID" id="65536806"/>
<evidence type="ECO:0000259" key="2">
    <source>
        <dbReference type="Pfam" id="PF13568"/>
    </source>
</evidence>
<evidence type="ECO:0000313" key="3">
    <source>
        <dbReference type="EMBL" id="ANU63681.1"/>
    </source>
</evidence>
<dbReference type="Proteomes" id="UP000186351">
    <property type="component" value="Chromosome"/>
</dbReference>
<keyword evidence="4" id="KW-1185">Reference proteome</keyword>
<dbReference type="OrthoDB" id="1014137at2"/>
<keyword evidence="1" id="KW-0732">Signal</keyword>
<feature type="domain" description="Outer membrane protein beta-barrel" evidence="2">
    <location>
        <begin position="22"/>
        <end position="237"/>
    </location>
</feature>